<proteinExistence type="predicted"/>
<dbReference type="InterPro" id="IPR038332">
    <property type="entry name" value="PPE_sf"/>
</dbReference>
<dbReference type="InterPro" id="IPR036689">
    <property type="entry name" value="ESAT-6-like_sf"/>
</dbReference>
<evidence type="ECO:0000256" key="1">
    <source>
        <dbReference type="SAM" id="MobiDB-lite"/>
    </source>
</evidence>
<accession>A0ABW7PMN4</accession>
<evidence type="ECO:0000313" key="3">
    <source>
        <dbReference type="Proteomes" id="UP001610631"/>
    </source>
</evidence>
<dbReference type="RefSeq" id="WP_395513182.1">
    <property type="nucleotide sequence ID" value="NZ_JBBDHD010000133.1"/>
</dbReference>
<protein>
    <recommendedName>
        <fullName evidence="4">PPE family domain-containing protein</fullName>
    </recommendedName>
</protein>
<sequence length="474" mass="47787">MAPTNFEGYSHEQLLAMIASLDPETVKSRATQLAEAAKTIKEIGESLKKHQVKGWEGEAAHAFQDWVSRTGSATLSLGEYSQTGSTWMTHAAQTMVEVKANTPKYDKAAADNLEAARKYHNDPDAQQIGQTAHAKLTADHEQAVQQLTKLAQSYDASATQLTRAQAPTFPPPSPDFDPRDSYSGQSDIERTTGASGGSGAAGSAHVSPAPASSGPSSEPGHVQGRTPLPDNTLPAAPGPLPTPVLPERGVDVDLDHVATLPDKTVPPTLGLPVGPAQGLPGGNANGGPVPPLTLPLIGGPPSLGGGPLPVTRPPVGVGGKAGGISLPSPRDTGIVGGRPISAGGPSAGIPRGTVIGAESPHAGGGRGMPGAIGGGGLGGPHGTPGGRPAGRRLSVEPGGVFGGRQAAAGVQPFTQGGTGLVRNGSGVSAVAPGGATPQTPSRRREGQGGARPDYLAEDEETWQDSRRVVPPVID</sequence>
<keyword evidence="3" id="KW-1185">Reference proteome</keyword>
<comment type="caution">
    <text evidence="2">The sequence shown here is derived from an EMBL/GenBank/DDBJ whole genome shotgun (WGS) entry which is preliminary data.</text>
</comment>
<evidence type="ECO:0000313" key="2">
    <source>
        <dbReference type="EMBL" id="MFH7599549.1"/>
    </source>
</evidence>
<dbReference type="EMBL" id="JBBDHD010000133">
    <property type="protein sequence ID" value="MFH7599549.1"/>
    <property type="molecule type" value="Genomic_DNA"/>
</dbReference>
<reference evidence="2 3" key="1">
    <citation type="submission" date="2024-03" db="EMBL/GenBank/DDBJ databases">
        <title>Whole genome sequencing of Streptomyces racemochromogenes, to identify antimicrobial biosynthetic gene clusters.</title>
        <authorList>
            <person name="Suryawanshi P."/>
            <person name="Krishnaraj P.U."/>
            <person name="Arun Y.P."/>
            <person name="Suryawanshi M.P."/>
            <person name="Rakshit O."/>
        </authorList>
    </citation>
    <scope>NUCLEOTIDE SEQUENCE [LARGE SCALE GENOMIC DNA]</scope>
    <source>
        <strain evidence="2 3">AUDT626</strain>
    </source>
</reference>
<feature type="compositionally biased region" description="Low complexity" evidence="1">
    <location>
        <begin position="201"/>
        <end position="220"/>
    </location>
</feature>
<evidence type="ECO:0008006" key="4">
    <source>
        <dbReference type="Google" id="ProtNLM"/>
    </source>
</evidence>
<dbReference type="SUPFAM" id="SSF140453">
    <property type="entry name" value="EsxAB dimer-like"/>
    <property type="match status" value="1"/>
</dbReference>
<dbReference type="Gene3D" id="1.20.1260.20">
    <property type="entry name" value="PPE superfamily"/>
    <property type="match status" value="1"/>
</dbReference>
<organism evidence="2 3">
    <name type="scientific">Streptomyces racemochromogenes</name>
    <dbReference type="NCBI Taxonomy" id="67353"/>
    <lineage>
        <taxon>Bacteria</taxon>
        <taxon>Bacillati</taxon>
        <taxon>Actinomycetota</taxon>
        <taxon>Actinomycetes</taxon>
        <taxon>Kitasatosporales</taxon>
        <taxon>Streptomycetaceae</taxon>
        <taxon>Streptomyces</taxon>
    </lineage>
</organism>
<gene>
    <name evidence="2" type="ORF">WDV06_31275</name>
</gene>
<feature type="compositionally biased region" description="Gly residues" evidence="1">
    <location>
        <begin position="362"/>
        <end position="388"/>
    </location>
</feature>
<feature type="region of interest" description="Disordered" evidence="1">
    <location>
        <begin position="158"/>
        <end position="248"/>
    </location>
</feature>
<dbReference type="Proteomes" id="UP001610631">
    <property type="component" value="Unassembled WGS sequence"/>
</dbReference>
<feature type="compositionally biased region" description="Low complexity" evidence="1">
    <location>
        <begin position="424"/>
        <end position="435"/>
    </location>
</feature>
<feature type="region of interest" description="Disordered" evidence="1">
    <location>
        <begin position="323"/>
        <end position="474"/>
    </location>
</feature>
<name>A0ABW7PMN4_9ACTN</name>